<organism evidence="1 2">
    <name type="scientific">Maribacter cobaltidurans</name>
    <dbReference type="NCBI Taxonomy" id="1178778"/>
    <lineage>
        <taxon>Bacteria</taxon>
        <taxon>Pseudomonadati</taxon>
        <taxon>Bacteroidota</taxon>
        <taxon>Flavobacteriia</taxon>
        <taxon>Flavobacteriales</taxon>
        <taxon>Flavobacteriaceae</taxon>
        <taxon>Maribacter</taxon>
    </lineage>
</organism>
<dbReference type="EMBL" id="JAZDDG010000007">
    <property type="protein sequence ID" value="MEE1977558.1"/>
    <property type="molecule type" value="Genomic_DNA"/>
</dbReference>
<reference evidence="1 2" key="1">
    <citation type="submission" date="2024-01" db="EMBL/GenBank/DDBJ databases">
        <title>Maribacter spp. originated from different algae showed divergent polysaccharides utilization ability.</title>
        <authorList>
            <person name="Wang H."/>
            <person name="Wu Y."/>
        </authorList>
    </citation>
    <scope>NUCLEOTIDE SEQUENCE [LARGE SCALE GENOMIC DNA]</scope>
    <source>
        <strain evidence="1 2">PR1</strain>
    </source>
</reference>
<evidence type="ECO:0000313" key="2">
    <source>
        <dbReference type="Proteomes" id="UP001356308"/>
    </source>
</evidence>
<proteinExistence type="predicted"/>
<comment type="caution">
    <text evidence="1">The sequence shown here is derived from an EMBL/GenBank/DDBJ whole genome shotgun (WGS) entry which is preliminary data.</text>
</comment>
<name>A0ABU7IX99_9FLAO</name>
<accession>A0ABU7IX99</accession>
<dbReference type="Pfam" id="PF10013">
    <property type="entry name" value="DUF2256"/>
    <property type="match status" value="1"/>
</dbReference>
<gene>
    <name evidence="1" type="ORF">V1I91_15860</name>
</gene>
<sequence length="50" mass="6095">MAHKKQHIPSKKCPICGLSFNWRKKWEKNWPDVKYCSEKCRRNKHTTAHE</sequence>
<dbReference type="Proteomes" id="UP001356308">
    <property type="component" value="Unassembled WGS sequence"/>
</dbReference>
<dbReference type="PANTHER" id="PTHR37463">
    <property type="entry name" value="GSL3115 PROTEIN"/>
    <property type="match status" value="1"/>
</dbReference>
<dbReference type="PANTHER" id="PTHR37463:SF1">
    <property type="entry name" value="DUF2256 DOMAIN-CONTAINING PROTEIN"/>
    <property type="match status" value="1"/>
</dbReference>
<dbReference type="RefSeq" id="WP_272652237.1">
    <property type="nucleotide sequence ID" value="NZ_JAZDDG010000007.1"/>
</dbReference>
<evidence type="ECO:0000313" key="1">
    <source>
        <dbReference type="EMBL" id="MEE1977558.1"/>
    </source>
</evidence>
<dbReference type="InterPro" id="IPR017136">
    <property type="entry name" value="UCP037205"/>
</dbReference>
<keyword evidence="2" id="KW-1185">Reference proteome</keyword>
<dbReference type="PIRSF" id="PIRSF037205">
    <property type="entry name" value="UCP037205"/>
    <property type="match status" value="1"/>
</dbReference>
<protein>
    <submittedName>
        <fullName evidence="1">DUF2256 domain-containing protein</fullName>
    </submittedName>
</protein>